<dbReference type="InterPro" id="IPR016024">
    <property type="entry name" value="ARM-type_fold"/>
</dbReference>
<dbReference type="AlphaFoldDB" id="A0ABC9GZI9"/>
<evidence type="ECO:0000313" key="4">
    <source>
        <dbReference type="Proteomes" id="UP001497457"/>
    </source>
</evidence>
<dbReference type="SUPFAM" id="SSF48371">
    <property type="entry name" value="ARM repeat"/>
    <property type="match status" value="1"/>
</dbReference>
<feature type="region of interest" description="Disordered" evidence="1">
    <location>
        <begin position="506"/>
        <end position="590"/>
    </location>
</feature>
<dbReference type="InterPro" id="IPR011989">
    <property type="entry name" value="ARM-like"/>
</dbReference>
<dbReference type="PANTHER" id="PTHR33115:SF25">
    <property type="entry name" value="CONDENSIN COMPLEX SUBUNIT 1 C-TERMINAL DOMAIN-CONTAINING PROTEIN"/>
    <property type="match status" value="1"/>
</dbReference>
<feature type="transmembrane region" description="Helical" evidence="2">
    <location>
        <begin position="49"/>
        <end position="70"/>
    </location>
</feature>
<feature type="transmembrane region" description="Helical" evidence="2">
    <location>
        <begin position="116"/>
        <end position="139"/>
    </location>
</feature>
<proteinExistence type="predicted"/>
<dbReference type="PANTHER" id="PTHR33115">
    <property type="entry name" value="ARM REPEAT SUPERFAMILY PROTEIN"/>
    <property type="match status" value="1"/>
</dbReference>
<dbReference type="Proteomes" id="UP001497457">
    <property type="component" value="Unassembled WGS sequence"/>
</dbReference>
<dbReference type="EMBL" id="CAXIPR030001034">
    <property type="protein sequence ID" value="CAM0147894.1"/>
    <property type="molecule type" value="Genomic_DNA"/>
</dbReference>
<gene>
    <name evidence="3" type="ORF">URODEC1_LOCUS121261</name>
</gene>
<organism evidence="3 4">
    <name type="scientific">Urochloa decumbens</name>
    <dbReference type="NCBI Taxonomy" id="240449"/>
    <lineage>
        <taxon>Eukaryota</taxon>
        <taxon>Viridiplantae</taxon>
        <taxon>Streptophyta</taxon>
        <taxon>Embryophyta</taxon>
        <taxon>Tracheophyta</taxon>
        <taxon>Spermatophyta</taxon>
        <taxon>Magnoliopsida</taxon>
        <taxon>Liliopsida</taxon>
        <taxon>Poales</taxon>
        <taxon>Poaceae</taxon>
        <taxon>PACMAD clade</taxon>
        <taxon>Panicoideae</taxon>
        <taxon>Panicodae</taxon>
        <taxon>Paniceae</taxon>
        <taxon>Melinidinae</taxon>
        <taxon>Urochloa</taxon>
    </lineage>
</organism>
<evidence type="ECO:0000256" key="2">
    <source>
        <dbReference type="SAM" id="Phobius"/>
    </source>
</evidence>
<dbReference type="Gene3D" id="1.25.10.10">
    <property type="entry name" value="Leucine-rich Repeat Variant"/>
    <property type="match status" value="1"/>
</dbReference>
<evidence type="ECO:0000256" key="1">
    <source>
        <dbReference type="SAM" id="MobiDB-lite"/>
    </source>
</evidence>
<protein>
    <submittedName>
        <fullName evidence="3">Uncharacterized protein</fullName>
    </submittedName>
</protein>
<keyword evidence="2" id="KW-0472">Membrane</keyword>
<keyword evidence="2" id="KW-1133">Transmembrane helix</keyword>
<feature type="transmembrane region" description="Helical" evidence="2">
    <location>
        <begin position="76"/>
        <end position="96"/>
    </location>
</feature>
<comment type="caution">
    <text evidence="3">The sequence shown here is derived from an EMBL/GenBank/DDBJ whole genome shotgun (WGS) entry which is preliminary data.</text>
</comment>
<evidence type="ECO:0000313" key="3">
    <source>
        <dbReference type="EMBL" id="CAM0147894.1"/>
    </source>
</evidence>
<name>A0ABC9GZI9_9POAL</name>
<sequence length="723" mass="80885">MVSACRIFNDLAEQLAANFLSKLAGNIVLIFDDLGKSIRLFAHALRIRHAGMSTWCSVLPGLPYWTIILLFQSMGYVAACLYGYSGPFVCIALALWRIAQRDYTGGDASSSSPGNLVPALVLFYSFILLQGGLYALWLLSLSDLFTGRQSRRRPAHKLSAYRQQIGLPDEGWCREYLARYLSDIRARCWREPASIRGRTLRHFALESLDSGSLEEMHAGVRWLDALARQGEDLRPQLLPCRPRIQKLIDALGWRTTKQRRPNQLILQGLAILEGLAFDHHNCQAICSTPGLLRKIMAPLSSAHLMHDIRNNVDWARVVSGSFKVLYMLIKAPGESSWWLRREICSNEQSMSNLDRILKRCDEASGLVLLQMGAMGILTQLALDLSVNLAEETKKNLVKKQLHIFLADGQEGEPVTELKPVKAWAGRTLLLLSTDIESSNALITTAQDDIVGRLTGKLVDTKNTTTYRTIAAQILENLCAHCDLEKQWVMETLLPKVLREILSSKRVAPGNGVSPPNDEENQQNSATRSDEENQQNSAPRSDEENQQNSAPRSDEENHNISTQQDDIKIQETSSTADQEQSSDGGNVEQTTTSKLMREAFLSLALVIRDKLITAEDFDAAVKKEGLGPGAFVAKMKTIVEENCQETAESLRIVKLCGRIVEPMMQRDLYAQHFRNTEFVRSLSKASTIMSNLESYMLFAETDFGPRKTVRPTLSVLKNRALHLD</sequence>
<feature type="compositionally biased region" description="Polar residues" evidence="1">
    <location>
        <begin position="558"/>
        <end position="590"/>
    </location>
</feature>
<reference evidence="3" key="1">
    <citation type="submission" date="2024-10" db="EMBL/GenBank/DDBJ databases">
        <authorList>
            <person name="Ryan C."/>
        </authorList>
    </citation>
    <scope>NUCLEOTIDE SEQUENCE [LARGE SCALE GENOMIC DNA]</scope>
</reference>
<keyword evidence="4" id="KW-1185">Reference proteome</keyword>
<keyword evidence="2" id="KW-0812">Transmembrane</keyword>
<accession>A0ABC9GZI9</accession>